<dbReference type="InterPro" id="IPR025062">
    <property type="entry name" value="DUF4003"/>
</dbReference>
<name>A0ABX3ZD92_9BACL</name>
<organism evidence="1 2">
    <name type="scientific">Solibacillus kalamii</name>
    <dbReference type="NCBI Taxonomy" id="1748298"/>
    <lineage>
        <taxon>Bacteria</taxon>
        <taxon>Bacillati</taxon>
        <taxon>Bacillota</taxon>
        <taxon>Bacilli</taxon>
        <taxon>Bacillales</taxon>
        <taxon>Caryophanaceae</taxon>
        <taxon>Solibacillus</taxon>
    </lineage>
</organism>
<dbReference type="EMBL" id="NHNT01000014">
    <property type="protein sequence ID" value="OUZ37679.1"/>
    <property type="molecule type" value="Genomic_DNA"/>
</dbReference>
<proteinExistence type="predicted"/>
<evidence type="ECO:0000313" key="2">
    <source>
        <dbReference type="Proteomes" id="UP000196594"/>
    </source>
</evidence>
<gene>
    <name evidence="1" type="ORF">CBM15_16970</name>
</gene>
<comment type="caution">
    <text evidence="1">The sequence shown here is derived from an EMBL/GenBank/DDBJ whole genome shotgun (WGS) entry which is preliminary data.</text>
</comment>
<reference evidence="1 2" key="1">
    <citation type="journal article" date="2017" name="Int. J. Syst. Evol. Microbiol.">
        <title>Solibacillus kalamii sp. nov., isolated from a high-efficiency particulate arrestance filter system used in the International Space Station.</title>
        <authorList>
            <person name="Checinska Sielaff A."/>
            <person name="Kumar R.M."/>
            <person name="Pal D."/>
            <person name="Mayilraj S."/>
            <person name="Venkateswaran K."/>
        </authorList>
    </citation>
    <scope>NUCLEOTIDE SEQUENCE [LARGE SCALE GENOMIC DNA]</scope>
    <source>
        <strain evidence="1 2">ISSFR-015</strain>
    </source>
</reference>
<dbReference type="Proteomes" id="UP000196594">
    <property type="component" value="Unassembled WGS sequence"/>
</dbReference>
<protein>
    <submittedName>
        <fullName evidence="1">Uncharacterized protein</fullName>
    </submittedName>
</protein>
<dbReference type="Pfam" id="PF13170">
    <property type="entry name" value="DUF4003"/>
    <property type="match status" value="1"/>
</dbReference>
<evidence type="ECO:0000313" key="1">
    <source>
        <dbReference type="EMBL" id="OUZ37679.1"/>
    </source>
</evidence>
<sequence>MNAQLQLFFTNIDKIVLYFGADAKYFYIDLALKLTVRNIVFNYEDYENVRQQIKNNTKWYNFARVNTQIINTYYVHYAKEPEKIVEVINLHKLLTKQFSRHEDSYIAAAYLNSEEHIERIGLLITELMNKQSVKYAPLKLSTSTMLAGRVEDTKVLANSVEKYYQALVSIGYERTKDTTNTAVILTIGTGVFHNETFARLKELTTFIRKTEKKLTPYHYNTIALLSLAKFEVHQFPALHDMHEEICRFLKMDRSQFNSLLVATQIYTSTESIGDLPSYDVDFSTVIFSAAEHSNSGPYESDLPAGGAD</sequence>
<keyword evidence="2" id="KW-1185">Reference proteome</keyword>
<dbReference type="RefSeq" id="WP_087618390.1">
    <property type="nucleotide sequence ID" value="NZ_JAFBEY010000011.1"/>
</dbReference>
<accession>A0ABX3ZD92</accession>